<evidence type="ECO:0000313" key="3">
    <source>
        <dbReference type="EMBL" id="CCF52939.1"/>
    </source>
</evidence>
<evidence type="ECO:0000256" key="1">
    <source>
        <dbReference type="SAM" id="MobiDB-lite"/>
    </source>
</evidence>
<sequence>MAAQLKPHTLLSLLFFFPLELGYLRSGYHHTQREDSIMGRNNQKEAADNPFVQQASQQGTMVEQSEVIKVHADWNEILSHVAKEGKIRFPHFHHMNKGKHSHCKGSERPPPVP</sequence>
<feature type="compositionally biased region" description="Basic residues" evidence="1">
    <location>
        <begin position="94"/>
        <end position="103"/>
    </location>
</feature>
<evidence type="ECO:0000313" key="4">
    <source>
        <dbReference type="Proteomes" id="UP000006174"/>
    </source>
</evidence>
<evidence type="ECO:0000256" key="2">
    <source>
        <dbReference type="SAM" id="SignalP"/>
    </source>
</evidence>
<keyword evidence="2" id="KW-0732">Signal</keyword>
<name>I2G196_USTHO</name>
<comment type="caution">
    <text evidence="3">The sequence shown here is derived from an EMBL/GenBank/DDBJ whole genome shotgun (WGS) entry which is preliminary data.</text>
</comment>
<feature type="region of interest" description="Disordered" evidence="1">
    <location>
        <begin position="94"/>
        <end position="113"/>
    </location>
</feature>
<gene>
    <name evidence="3" type="ORF">UHOR_04314</name>
</gene>
<keyword evidence="4" id="KW-1185">Reference proteome</keyword>
<organism evidence="3 4">
    <name type="scientific">Ustilago hordei</name>
    <name type="common">Barley covered smut fungus</name>
    <dbReference type="NCBI Taxonomy" id="120017"/>
    <lineage>
        <taxon>Eukaryota</taxon>
        <taxon>Fungi</taxon>
        <taxon>Dikarya</taxon>
        <taxon>Basidiomycota</taxon>
        <taxon>Ustilaginomycotina</taxon>
        <taxon>Ustilaginomycetes</taxon>
        <taxon>Ustilaginales</taxon>
        <taxon>Ustilaginaceae</taxon>
        <taxon>Ustilago</taxon>
    </lineage>
</organism>
<feature type="signal peptide" evidence="2">
    <location>
        <begin position="1"/>
        <end position="22"/>
    </location>
</feature>
<dbReference type="HOGENOM" id="CLU_2135387_0_0_1"/>
<dbReference type="EMBL" id="CAGI01000178">
    <property type="protein sequence ID" value="CCF52939.1"/>
    <property type="molecule type" value="Genomic_DNA"/>
</dbReference>
<dbReference type="AlphaFoldDB" id="I2G196"/>
<feature type="chain" id="PRO_5003659012" evidence="2">
    <location>
        <begin position="23"/>
        <end position="113"/>
    </location>
</feature>
<dbReference type="Proteomes" id="UP000006174">
    <property type="component" value="Unassembled WGS sequence"/>
</dbReference>
<protein>
    <submittedName>
        <fullName evidence="3">Uncharacterized protein</fullName>
    </submittedName>
</protein>
<reference evidence="3 4" key="1">
    <citation type="journal article" date="2012" name="Plant Cell">
        <title>Genome comparison of barley and maize smut fungi reveals targeted loss of RNA silencing components and species-specific presence of transposable elements.</title>
        <authorList>
            <person name="Laurie J.D."/>
            <person name="Ali S."/>
            <person name="Linning R."/>
            <person name="Mannhaupt G."/>
            <person name="Wong P."/>
            <person name="Gueldener U."/>
            <person name="Muensterkoetter M."/>
            <person name="Moore R."/>
            <person name="Kahmann R."/>
            <person name="Bakkeren G."/>
            <person name="Schirawski J."/>
        </authorList>
    </citation>
    <scope>NUCLEOTIDE SEQUENCE [LARGE SCALE GENOMIC DNA]</scope>
    <source>
        <strain evidence="4">Uh4875-4</strain>
    </source>
</reference>
<proteinExistence type="predicted"/>
<accession>I2G196</accession>